<reference evidence="3" key="1">
    <citation type="submission" date="2021-02" db="EMBL/GenBank/DDBJ databases">
        <authorList>
            <person name="Nowell W R."/>
        </authorList>
    </citation>
    <scope>NUCLEOTIDE SEQUENCE</scope>
</reference>
<dbReference type="EMBL" id="CAJOBA010001798">
    <property type="protein sequence ID" value="CAF3614968.1"/>
    <property type="molecule type" value="Genomic_DNA"/>
</dbReference>
<feature type="region of interest" description="Disordered" evidence="1">
    <location>
        <begin position="35"/>
        <end position="124"/>
    </location>
</feature>
<feature type="compositionally biased region" description="Basic and acidic residues" evidence="1">
    <location>
        <begin position="52"/>
        <end position="66"/>
    </location>
</feature>
<dbReference type="Proteomes" id="UP000682733">
    <property type="component" value="Unassembled WGS sequence"/>
</dbReference>
<accession>A0A8S2D8M4</accession>
<evidence type="ECO:0000256" key="1">
    <source>
        <dbReference type="SAM" id="MobiDB-lite"/>
    </source>
</evidence>
<feature type="compositionally biased region" description="Polar residues" evidence="1">
    <location>
        <begin position="36"/>
        <end position="51"/>
    </location>
</feature>
<keyword evidence="2" id="KW-0812">Transmembrane</keyword>
<evidence type="ECO:0000313" key="4">
    <source>
        <dbReference type="EMBL" id="CAF3614968.1"/>
    </source>
</evidence>
<organism evidence="3 5">
    <name type="scientific">Didymodactylos carnosus</name>
    <dbReference type="NCBI Taxonomy" id="1234261"/>
    <lineage>
        <taxon>Eukaryota</taxon>
        <taxon>Metazoa</taxon>
        <taxon>Spiralia</taxon>
        <taxon>Gnathifera</taxon>
        <taxon>Rotifera</taxon>
        <taxon>Eurotatoria</taxon>
        <taxon>Bdelloidea</taxon>
        <taxon>Philodinida</taxon>
        <taxon>Philodinidae</taxon>
        <taxon>Didymodactylos</taxon>
    </lineage>
</organism>
<keyword evidence="2" id="KW-0472">Membrane</keyword>
<feature type="compositionally biased region" description="Polar residues" evidence="1">
    <location>
        <begin position="93"/>
        <end position="110"/>
    </location>
</feature>
<proteinExistence type="predicted"/>
<dbReference type="Proteomes" id="UP000677228">
    <property type="component" value="Unassembled WGS sequence"/>
</dbReference>
<dbReference type="EMBL" id="CAJNOK010001798">
    <property type="protein sequence ID" value="CAF0830483.1"/>
    <property type="molecule type" value="Genomic_DNA"/>
</dbReference>
<evidence type="ECO:0000256" key="2">
    <source>
        <dbReference type="SAM" id="Phobius"/>
    </source>
</evidence>
<protein>
    <submittedName>
        <fullName evidence="3">Uncharacterized protein</fullName>
    </submittedName>
</protein>
<evidence type="ECO:0000313" key="5">
    <source>
        <dbReference type="Proteomes" id="UP000677228"/>
    </source>
</evidence>
<feature type="transmembrane region" description="Helical" evidence="2">
    <location>
        <begin position="1397"/>
        <end position="1415"/>
    </location>
</feature>
<keyword evidence="2" id="KW-1133">Transmembrane helix</keyword>
<name>A0A8S2D8M4_9BILA</name>
<gene>
    <name evidence="3" type="ORF">OVA965_LOCUS6117</name>
    <name evidence="4" type="ORF">TMI583_LOCUS6113</name>
</gene>
<evidence type="ECO:0000313" key="3">
    <source>
        <dbReference type="EMBL" id="CAF0830483.1"/>
    </source>
</evidence>
<comment type="caution">
    <text evidence="3">The sequence shown here is derived from an EMBL/GenBank/DDBJ whole genome shotgun (WGS) entry which is preliminary data.</text>
</comment>
<sequence length="1463" mass="169790">MNNTENIKDNNNFIHQIKIYNCITPQVKRRLALIPSANNPNRSKQMSTDNSIHIETEQSSKKEEHSLSLLTSAQLGTTSATKEREASEGTKLSPVTASKPLTSVQPSTVLATKEQGGDNRMGEDETSDFDNFIEEKFTLFDGTQDVKQWLRETEKKFHELKLNKYDRYLAVPLLVIDDAKYWYITIRNPINSFDDFYERMLIKFDKSMKPAVATIVSEITQTREIQTEKTDFESKRTRSLGRFKSLESHELPHPIHHSTTRFGTARKSVLPVESVATTAIAAEESDKSFGTARKSVLPIGSSHTDTMTCQPLVTFETTNISKLNELDQTAADLRKLVMGKMINNQKNVSGATGKNEEVGKWLVEVDKQFDNGDIQDSKLAYRKLEKYTQTGTQSIKNYYAEIIQIFKEPDPRMSEHEKLRYLFKNMKSSLQYEDPISQSQRRYVDQAINNEDEDSAVPSDDRYDQNNQSLKQTILNEYKPLCLEQSNVSQLGFSVSQLILNMSASRINNETKDMIIQQMCNVMEKACILPNAACYVENIRSGLGSNHLRQQFLADRMMMIKPKPIFLGFKFHRASGKKKQKLWKPCKAYYVPFKESLKQIIATPELQSIMERRLQQTKPTTTLKIDITDGSIGQEHPDLREPQNLKLHQVIIEFRYIEFRTLNVYKMASNDEITQKGKNERQKEYGIVTKSPLTKIERHDIFQQTGLDVMHVYLEGICRLHLRLLFQNIIDANLTTLSKLSNIVRDYAYPPPSSRPSSAFEIKDLSGLMPLTAAEMLTVCKHLPFVLKRLLNRDPSCIKQWFCFILLQDILSFMFASEYDDTSIKQLELLLKLYFKKFNEFYPRNAIPKLHFTTHLMNQVKCLGPPRYCCCFSFEKKHSFFKRLSTRNFKNLSWTLSSKHQEWQCSQFVNNEGHLSDKTFRKQHQIRHLKQVNSDNYPLDNKIDPSSPLFQATTSINIYGLRTKKIFGSVKYGTKTFRLETTIDETTEIDHLRNFLLKKCHVQSIDKSNENIQIQLFDRELQEFIEFESLCQLFPSSQEMFSSANMSVTSFKVTDHRQNDYILKETLNNSQELMETRVLDDAKDVDDMNDNENVQEIFESKESRKIDENKTKAGGEDRYRVRTKQHLPKILILPTIPKHIEDTIRNGKLASVMKHVINYYADFFLDYNVSCQAHYKRITKAFFEQCGLDAVIQRDLMTNFRTRLSQKLRKLRVAEIKTSNQRKQVDLDARLSVLPTDMTADECIHRLNEIHNNSVPETEAAEFQRLVIQSFQHRRLLITTGSTYTFDELSSLYGFMSDPLFIRVEFELLEKIAFGSAVRNVKMLIENTCLSFGKELSVTGEIEALKKLADFSRSSIPIVTAEITVDDLNGIEREVEKRTKHLYPHILFFEKDGQNHLIILYVETICYLIGFYYVYDLEFTKESRLLLELLHFYMTGEKNFKSLRIPMQNYVLKLRQEFEQNNL</sequence>